<dbReference type="InterPro" id="IPR050807">
    <property type="entry name" value="TransReg_Diox_bact_type"/>
</dbReference>
<dbReference type="GO" id="GO:0003677">
    <property type="term" value="F:DNA binding"/>
    <property type="evidence" value="ECO:0007669"/>
    <property type="project" value="UniProtKB-KW"/>
</dbReference>
<dbReference type="PROSITE" id="PS50943">
    <property type="entry name" value="HTH_CROC1"/>
    <property type="match status" value="1"/>
</dbReference>
<reference evidence="5" key="1">
    <citation type="submission" date="2020-08" db="EMBL/GenBank/DDBJ databases">
        <title>Genome public.</title>
        <authorList>
            <person name="Liu C."/>
            <person name="Sun Q."/>
        </authorList>
    </citation>
    <scope>NUCLEOTIDE SEQUENCE</scope>
    <source>
        <strain evidence="5">NSJ-12</strain>
    </source>
</reference>
<dbReference type="Gene3D" id="1.10.260.40">
    <property type="entry name" value="lambda repressor-like DNA-binding domains"/>
    <property type="match status" value="1"/>
</dbReference>
<sequence length="127" mass="14559">MDKQELREIAGAKLQEIRKGTGLSIFKVGRAIGVSGGYISQIERGVRPPSDAVLIRLAELYSVEQKELFGLYEKLPDDEVNMIMQMPELRNLFTELTSKKDITDEDRKEMLEEFKVIAKKYYNKDGD</sequence>
<dbReference type="GO" id="GO:0005829">
    <property type="term" value="C:cytosol"/>
    <property type="evidence" value="ECO:0007669"/>
    <property type="project" value="TreeGrafter"/>
</dbReference>
<dbReference type="CDD" id="cd00093">
    <property type="entry name" value="HTH_XRE"/>
    <property type="match status" value="1"/>
</dbReference>
<dbReference type="GO" id="GO:0003700">
    <property type="term" value="F:DNA-binding transcription factor activity"/>
    <property type="evidence" value="ECO:0007669"/>
    <property type="project" value="TreeGrafter"/>
</dbReference>
<dbReference type="InterPro" id="IPR010982">
    <property type="entry name" value="Lambda_DNA-bd_dom_sf"/>
</dbReference>
<accession>A0A926EGN6</accession>
<proteinExistence type="predicted"/>
<keyword evidence="1" id="KW-0805">Transcription regulation</keyword>
<evidence type="ECO:0000256" key="2">
    <source>
        <dbReference type="ARBA" id="ARBA00023125"/>
    </source>
</evidence>
<gene>
    <name evidence="5" type="ORF">H8718_06920</name>
</gene>
<dbReference type="SMART" id="SM00530">
    <property type="entry name" value="HTH_XRE"/>
    <property type="match status" value="1"/>
</dbReference>
<evidence type="ECO:0000259" key="4">
    <source>
        <dbReference type="PROSITE" id="PS50943"/>
    </source>
</evidence>
<dbReference type="SUPFAM" id="SSF47413">
    <property type="entry name" value="lambda repressor-like DNA-binding domains"/>
    <property type="match status" value="1"/>
</dbReference>
<name>A0A926EGN6_9FIRM</name>
<dbReference type="PANTHER" id="PTHR46797:SF23">
    <property type="entry name" value="HTH-TYPE TRANSCRIPTIONAL REGULATOR SUTR"/>
    <property type="match status" value="1"/>
</dbReference>
<feature type="domain" description="HTH cro/C1-type" evidence="4">
    <location>
        <begin position="14"/>
        <end position="68"/>
    </location>
</feature>
<keyword evidence="2" id="KW-0238">DNA-binding</keyword>
<keyword evidence="6" id="KW-1185">Reference proteome</keyword>
<dbReference type="RefSeq" id="WP_249332397.1">
    <property type="nucleotide sequence ID" value="NZ_JACRSY010000009.1"/>
</dbReference>
<comment type="caution">
    <text evidence="5">The sequence shown here is derived from an EMBL/GenBank/DDBJ whole genome shotgun (WGS) entry which is preliminary data.</text>
</comment>
<organism evidence="5 6">
    <name type="scientific">Zhenhengia yiwuensis</name>
    <dbReference type="NCBI Taxonomy" id="2763666"/>
    <lineage>
        <taxon>Bacteria</taxon>
        <taxon>Bacillati</taxon>
        <taxon>Bacillota</taxon>
        <taxon>Clostridia</taxon>
        <taxon>Lachnospirales</taxon>
        <taxon>Lachnospiraceae</taxon>
        <taxon>Zhenhengia</taxon>
    </lineage>
</organism>
<protein>
    <submittedName>
        <fullName evidence="5">Helix-turn-helix domain-containing protein</fullName>
    </submittedName>
</protein>
<dbReference type="AlphaFoldDB" id="A0A926EGN6"/>
<dbReference type="Proteomes" id="UP000655830">
    <property type="component" value="Unassembled WGS sequence"/>
</dbReference>
<dbReference type="InterPro" id="IPR001387">
    <property type="entry name" value="Cro/C1-type_HTH"/>
</dbReference>
<dbReference type="Pfam" id="PF13560">
    <property type="entry name" value="HTH_31"/>
    <property type="match status" value="1"/>
</dbReference>
<dbReference type="EMBL" id="JACRSY010000009">
    <property type="protein sequence ID" value="MBC8579256.1"/>
    <property type="molecule type" value="Genomic_DNA"/>
</dbReference>
<evidence type="ECO:0000256" key="3">
    <source>
        <dbReference type="ARBA" id="ARBA00023163"/>
    </source>
</evidence>
<evidence type="ECO:0000313" key="5">
    <source>
        <dbReference type="EMBL" id="MBC8579256.1"/>
    </source>
</evidence>
<keyword evidence="3" id="KW-0804">Transcription</keyword>
<dbReference type="PANTHER" id="PTHR46797">
    <property type="entry name" value="HTH-TYPE TRANSCRIPTIONAL REGULATOR"/>
    <property type="match status" value="1"/>
</dbReference>
<evidence type="ECO:0000313" key="6">
    <source>
        <dbReference type="Proteomes" id="UP000655830"/>
    </source>
</evidence>
<evidence type="ECO:0000256" key="1">
    <source>
        <dbReference type="ARBA" id="ARBA00023015"/>
    </source>
</evidence>